<accession>A0A9X1NGA8</accession>
<reference evidence="2" key="1">
    <citation type="submission" date="2021-11" db="EMBL/GenBank/DDBJ databases">
        <title>Streptomyces corallinus and Kineosporia corallina sp. nov., two new coral-derived marine actinobacteria.</title>
        <authorList>
            <person name="Buangrab K."/>
            <person name="Sutthacheep M."/>
            <person name="Yeemin T."/>
            <person name="Harunari E."/>
            <person name="Igarashi Y."/>
            <person name="Sripreechasak P."/>
            <person name="Kanchanasin P."/>
            <person name="Tanasupawat S."/>
            <person name="Phongsopitanun W."/>
        </authorList>
    </citation>
    <scope>NUCLEOTIDE SEQUENCE</scope>
    <source>
        <strain evidence="2">JCM 31032</strain>
    </source>
</reference>
<feature type="region of interest" description="Disordered" evidence="1">
    <location>
        <begin position="23"/>
        <end position="43"/>
    </location>
</feature>
<comment type="caution">
    <text evidence="2">The sequence shown here is derived from an EMBL/GenBank/DDBJ whole genome shotgun (WGS) entry which is preliminary data.</text>
</comment>
<evidence type="ECO:0008006" key="4">
    <source>
        <dbReference type="Google" id="ProtNLM"/>
    </source>
</evidence>
<gene>
    <name evidence="2" type="ORF">LR394_17840</name>
</gene>
<dbReference type="Proteomes" id="UP001138997">
    <property type="component" value="Unassembled WGS sequence"/>
</dbReference>
<protein>
    <recommendedName>
        <fullName evidence="4">HNH endonuclease</fullName>
    </recommendedName>
</protein>
<sequence length="153" mass="16609">MSQLEDVGEQDGWRCWVCDEPVDPDASVNDDRGPSVDARTNKPRAKVGRDFAGAERLAHRACNTKKGAVTPVIPWLDGPMIADPAPLLAVAERLHRKGGREVVARCPDKKDASVTAQWLQDRFSRLAPELPVSAAVDTGGGQFVVSLSVARRR</sequence>
<evidence type="ECO:0000256" key="1">
    <source>
        <dbReference type="SAM" id="MobiDB-lite"/>
    </source>
</evidence>
<dbReference type="EMBL" id="JAJOMB010000009">
    <property type="protein sequence ID" value="MCD5312771.1"/>
    <property type="molecule type" value="Genomic_DNA"/>
</dbReference>
<organism evidence="2 3">
    <name type="scientific">Kineosporia babensis</name>
    <dbReference type="NCBI Taxonomy" id="499548"/>
    <lineage>
        <taxon>Bacteria</taxon>
        <taxon>Bacillati</taxon>
        <taxon>Actinomycetota</taxon>
        <taxon>Actinomycetes</taxon>
        <taxon>Kineosporiales</taxon>
        <taxon>Kineosporiaceae</taxon>
        <taxon>Kineosporia</taxon>
    </lineage>
</organism>
<name>A0A9X1NGA8_9ACTN</name>
<evidence type="ECO:0000313" key="3">
    <source>
        <dbReference type="Proteomes" id="UP001138997"/>
    </source>
</evidence>
<keyword evidence="3" id="KW-1185">Reference proteome</keyword>
<proteinExistence type="predicted"/>
<dbReference type="RefSeq" id="WP_231443333.1">
    <property type="nucleotide sequence ID" value="NZ_JAJOMB010000009.1"/>
</dbReference>
<dbReference type="AlphaFoldDB" id="A0A9X1NGA8"/>
<evidence type="ECO:0000313" key="2">
    <source>
        <dbReference type="EMBL" id="MCD5312771.1"/>
    </source>
</evidence>